<reference evidence="2 3" key="1">
    <citation type="submission" date="2017-11" db="EMBL/GenBank/DDBJ databases">
        <title>Rhodohalobacter 15182 sp. nov., isolated from a salt lake.</title>
        <authorList>
            <person name="Han S."/>
        </authorList>
    </citation>
    <scope>NUCLEOTIDE SEQUENCE [LARGE SCALE GENOMIC DNA]</scope>
    <source>
        <strain evidence="2 3">15182</strain>
    </source>
</reference>
<feature type="compositionally biased region" description="Polar residues" evidence="1">
    <location>
        <begin position="111"/>
        <end position="127"/>
    </location>
</feature>
<proteinExistence type="predicted"/>
<dbReference type="Proteomes" id="UP000233398">
    <property type="component" value="Unassembled WGS sequence"/>
</dbReference>
<dbReference type="EMBL" id="PISP01000003">
    <property type="protein sequence ID" value="PKD43329.1"/>
    <property type="molecule type" value="Genomic_DNA"/>
</dbReference>
<gene>
    <name evidence="2" type="ORF">CWD77_12010</name>
</gene>
<accession>A0A2N0VGM4</accession>
<evidence type="ECO:0000313" key="3">
    <source>
        <dbReference type="Proteomes" id="UP000233398"/>
    </source>
</evidence>
<sequence length="140" mass="15891">MCYNEKQNLNRRKSFMKIVDPSGKEVTSKENKDAKELEKQLNKNIEKLLEPIFNKIKLSGAQVPQEQLVQLSSAAHQMLFNRMIYNLLQKVGVKEISEVLSEDDVEELQTSLSNQLQFVDPSQQQGMDGNGPGEGPKKEN</sequence>
<protein>
    <submittedName>
        <fullName evidence="2">Uncharacterized protein</fullName>
    </submittedName>
</protein>
<keyword evidence="3" id="KW-1185">Reference proteome</keyword>
<name>A0A2N0VGM4_9BACT</name>
<evidence type="ECO:0000313" key="2">
    <source>
        <dbReference type="EMBL" id="PKD43329.1"/>
    </source>
</evidence>
<evidence type="ECO:0000256" key="1">
    <source>
        <dbReference type="SAM" id="MobiDB-lite"/>
    </source>
</evidence>
<dbReference type="AlphaFoldDB" id="A0A2N0VGM4"/>
<feature type="region of interest" description="Disordered" evidence="1">
    <location>
        <begin position="111"/>
        <end position="140"/>
    </location>
</feature>
<comment type="caution">
    <text evidence="2">The sequence shown here is derived from an EMBL/GenBank/DDBJ whole genome shotgun (WGS) entry which is preliminary data.</text>
</comment>
<organism evidence="2 3">
    <name type="scientific">Rhodohalobacter barkolensis</name>
    <dbReference type="NCBI Taxonomy" id="2053187"/>
    <lineage>
        <taxon>Bacteria</taxon>
        <taxon>Pseudomonadati</taxon>
        <taxon>Balneolota</taxon>
        <taxon>Balneolia</taxon>
        <taxon>Balneolales</taxon>
        <taxon>Balneolaceae</taxon>
        <taxon>Rhodohalobacter</taxon>
    </lineage>
</organism>